<dbReference type="SUPFAM" id="SSF52172">
    <property type="entry name" value="CheY-like"/>
    <property type="match status" value="1"/>
</dbReference>
<dbReference type="GO" id="GO:0043565">
    <property type="term" value="F:sequence-specific DNA binding"/>
    <property type="evidence" value="ECO:0007669"/>
    <property type="project" value="InterPro"/>
</dbReference>
<gene>
    <name evidence="7" type="ORF">CF651_21555</name>
</gene>
<keyword evidence="8" id="KW-1185">Reference proteome</keyword>
<dbReference type="SMART" id="SM00448">
    <property type="entry name" value="REC"/>
    <property type="match status" value="1"/>
</dbReference>
<feature type="modified residue" description="4-aspartylphosphate" evidence="4">
    <location>
        <position position="55"/>
    </location>
</feature>
<dbReference type="GO" id="GO:0003700">
    <property type="term" value="F:DNA-binding transcription factor activity"/>
    <property type="evidence" value="ECO:0007669"/>
    <property type="project" value="InterPro"/>
</dbReference>
<evidence type="ECO:0000256" key="3">
    <source>
        <dbReference type="ARBA" id="ARBA00023163"/>
    </source>
</evidence>
<dbReference type="Gene3D" id="1.10.10.60">
    <property type="entry name" value="Homeodomain-like"/>
    <property type="match status" value="2"/>
</dbReference>
<keyword evidence="4" id="KW-0597">Phosphoprotein</keyword>
<sequence>MWTVLLVEDEVFVRESVQRIMDWEAMGFTVIGEAGDGQEAFEFICAHRPDVVISDIIMPKMNGVELLQKVRETGISSRFVMLSCMSDFEYVRQAMEYGASNYILKLSMKVQSLKDALEKVKKELELAPRTASVQAHTVTEGAAAAMEQKAPGYEPTDHPEINKILAYLHEHYQEEISLSFLAQYVAMDVKYISQLFKKKTGDTFVHYLHRIRIERACELLIQTNTSVSEIGEKVGFVNDNYFIKIFKRFCHMTPQHYRKLQRDA</sequence>
<dbReference type="Gene3D" id="3.40.50.2300">
    <property type="match status" value="1"/>
</dbReference>
<accession>A0A229ULL7</accession>
<dbReference type="AlphaFoldDB" id="A0A229ULL7"/>
<dbReference type="PRINTS" id="PR00032">
    <property type="entry name" value="HTHARAC"/>
</dbReference>
<dbReference type="InterPro" id="IPR001789">
    <property type="entry name" value="Sig_transdc_resp-reg_receiver"/>
</dbReference>
<dbReference type="OrthoDB" id="1769137at2"/>
<dbReference type="Proteomes" id="UP000215509">
    <property type="component" value="Unassembled WGS sequence"/>
</dbReference>
<keyword evidence="1" id="KW-0805">Transcription regulation</keyword>
<dbReference type="InterPro" id="IPR020449">
    <property type="entry name" value="Tscrpt_reg_AraC-type_HTH"/>
</dbReference>
<dbReference type="InterPro" id="IPR018060">
    <property type="entry name" value="HTH_AraC"/>
</dbReference>
<dbReference type="Pfam" id="PF00072">
    <property type="entry name" value="Response_reg"/>
    <property type="match status" value="1"/>
</dbReference>
<feature type="domain" description="Response regulatory" evidence="6">
    <location>
        <begin position="3"/>
        <end position="120"/>
    </location>
</feature>
<dbReference type="InterPro" id="IPR011006">
    <property type="entry name" value="CheY-like_superfamily"/>
</dbReference>
<dbReference type="PANTHER" id="PTHR43280">
    <property type="entry name" value="ARAC-FAMILY TRANSCRIPTIONAL REGULATOR"/>
    <property type="match status" value="1"/>
</dbReference>
<evidence type="ECO:0000256" key="4">
    <source>
        <dbReference type="PROSITE-ProRule" id="PRU00169"/>
    </source>
</evidence>
<dbReference type="Pfam" id="PF12833">
    <property type="entry name" value="HTH_18"/>
    <property type="match status" value="1"/>
</dbReference>
<dbReference type="RefSeq" id="WP_094016938.1">
    <property type="nucleotide sequence ID" value="NZ_NMQW01000033.1"/>
</dbReference>
<dbReference type="SMART" id="SM00342">
    <property type="entry name" value="HTH_ARAC"/>
    <property type="match status" value="1"/>
</dbReference>
<dbReference type="PANTHER" id="PTHR43280:SF28">
    <property type="entry name" value="HTH-TYPE TRANSCRIPTIONAL ACTIVATOR RHAS"/>
    <property type="match status" value="1"/>
</dbReference>
<evidence type="ECO:0000259" key="5">
    <source>
        <dbReference type="PROSITE" id="PS01124"/>
    </source>
</evidence>
<dbReference type="PROSITE" id="PS01124">
    <property type="entry name" value="HTH_ARAC_FAMILY_2"/>
    <property type="match status" value="1"/>
</dbReference>
<comment type="caution">
    <text evidence="7">The sequence shown here is derived from an EMBL/GenBank/DDBJ whole genome shotgun (WGS) entry which is preliminary data.</text>
</comment>
<evidence type="ECO:0000259" key="6">
    <source>
        <dbReference type="PROSITE" id="PS50110"/>
    </source>
</evidence>
<dbReference type="SUPFAM" id="SSF46689">
    <property type="entry name" value="Homeodomain-like"/>
    <property type="match status" value="2"/>
</dbReference>
<keyword evidence="2 7" id="KW-0238">DNA-binding</keyword>
<protein>
    <submittedName>
        <fullName evidence="7">DNA-binding response regulator</fullName>
    </submittedName>
</protein>
<evidence type="ECO:0000256" key="2">
    <source>
        <dbReference type="ARBA" id="ARBA00023125"/>
    </source>
</evidence>
<dbReference type="EMBL" id="NMQW01000033">
    <property type="protein sequence ID" value="OXM84367.1"/>
    <property type="molecule type" value="Genomic_DNA"/>
</dbReference>
<organism evidence="7 8">
    <name type="scientific">Paenibacillus rigui</name>
    <dbReference type="NCBI Taxonomy" id="554312"/>
    <lineage>
        <taxon>Bacteria</taxon>
        <taxon>Bacillati</taxon>
        <taxon>Bacillota</taxon>
        <taxon>Bacilli</taxon>
        <taxon>Bacillales</taxon>
        <taxon>Paenibacillaceae</taxon>
        <taxon>Paenibacillus</taxon>
    </lineage>
</organism>
<dbReference type="PROSITE" id="PS50110">
    <property type="entry name" value="RESPONSE_REGULATORY"/>
    <property type="match status" value="1"/>
</dbReference>
<feature type="domain" description="HTH araC/xylS-type" evidence="5">
    <location>
        <begin position="162"/>
        <end position="260"/>
    </location>
</feature>
<dbReference type="InterPro" id="IPR009057">
    <property type="entry name" value="Homeodomain-like_sf"/>
</dbReference>
<dbReference type="GO" id="GO:0000160">
    <property type="term" value="P:phosphorelay signal transduction system"/>
    <property type="evidence" value="ECO:0007669"/>
    <property type="project" value="InterPro"/>
</dbReference>
<evidence type="ECO:0000256" key="1">
    <source>
        <dbReference type="ARBA" id="ARBA00023015"/>
    </source>
</evidence>
<dbReference type="CDD" id="cd17536">
    <property type="entry name" value="REC_YesN-like"/>
    <property type="match status" value="1"/>
</dbReference>
<evidence type="ECO:0000313" key="7">
    <source>
        <dbReference type="EMBL" id="OXM84367.1"/>
    </source>
</evidence>
<keyword evidence="3" id="KW-0804">Transcription</keyword>
<proteinExistence type="predicted"/>
<evidence type="ECO:0000313" key="8">
    <source>
        <dbReference type="Proteomes" id="UP000215509"/>
    </source>
</evidence>
<reference evidence="7 8" key="1">
    <citation type="submission" date="2017-07" db="EMBL/GenBank/DDBJ databases">
        <title>Genome sequencing and assembly of Paenibacillus rigui.</title>
        <authorList>
            <person name="Mayilraj S."/>
        </authorList>
    </citation>
    <scope>NUCLEOTIDE SEQUENCE [LARGE SCALE GENOMIC DNA]</scope>
    <source>
        <strain evidence="7 8">JCM 16352</strain>
    </source>
</reference>
<name>A0A229ULL7_9BACL</name>